<dbReference type="SUPFAM" id="SSF46609">
    <property type="entry name" value="Fe,Mn superoxide dismutase (SOD), N-terminal domain"/>
    <property type="match status" value="1"/>
</dbReference>
<keyword evidence="3" id="KW-0597">Phosphoprotein</keyword>
<name>A0A0G2G275_PHACM</name>
<feature type="domain" description="Manganese/iron superoxide dismutase C-terminal" evidence="7">
    <location>
        <begin position="127"/>
        <end position="185"/>
    </location>
</feature>
<feature type="domain" description="EVE" evidence="6">
    <location>
        <begin position="393"/>
        <end position="551"/>
    </location>
</feature>
<evidence type="ECO:0000259" key="7">
    <source>
        <dbReference type="Pfam" id="PF02777"/>
    </source>
</evidence>
<dbReference type="SUPFAM" id="SSF88697">
    <property type="entry name" value="PUA domain-like"/>
    <property type="match status" value="1"/>
</dbReference>
<organism evidence="8 9">
    <name type="scientific">Phaeomoniella chlamydospora</name>
    <name type="common">Phaeoacremonium chlamydosporum</name>
    <dbReference type="NCBI Taxonomy" id="158046"/>
    <lineage>
        <taxon>Eukaryota</taxon>
        <taxon>Fungi</taxon>
        <taxon>Dikarya</taxon>
        <taxon>Ascomycota</taxon>
        <taxon>Pezizomycotina</taxon>
        <taxon>Eurotiomycetes</taxon>
        <taxon>Chaetothyriomycetidae</taxon>
        <taxon>Phaeomoniellales</taxon>
        <taxon>Phaeomoniellaceae</taxon>
        <taxon>Phaeomoniella</taxon>
    </lineage>
</organism>
<keyword evidence="4" id="KW-0539">Nucleus</keyword>
<dbReference type="AlphaFoldDB" id="A0A0G2G275"/>
<dbReference type="InterPro" id="IPR015947">
    <property type="entry name" value="PUA-like_sf"/>
</dbReference>
<feature type="region of interest" description="Disordered" evidence="5">
    <location>
        <begin position="298"/>
        <end position="373"/>
    </location>
</feature>
<dbReference type="InterPro" id="IPR002740">
    <property type="entry name" value="EVE_domain"/>
</dbReference>
<dbReference type="OrthoDB" id="41445at2759"/>
<reference evidence="8 9" key="2">
    <citation type="submission" date="2015-05" db="EMBL/GenBank/DDBJ databases">
        <authorList>
            <person name="Morales-Cruz A."/>
            <person name="Amrine K.C."/>
            <person name="Cantu D."/>
        </authorList>
    </citation>
    <scope>NUCLEOTIDE SEQUENCE [LARGE SCALE GENOMIC DNA]</scope>
    <source>
        <strain evidence="8">UCRPC4</strain>
    </source>
</reference>
<evidence type="ECO:0000313" key="9">
    <source>
        <dbReference type="Proteomes" id="UP000053317"/>
    </source>
</evidence>
<evidence type="ECO:0000313" key="8">
    <source>
        <dbReference type="EMBL" id="KKY17993.1"/>
    </source>
</evidence>
<dbReference type="InterPro" id="IPR047197">
    <property type="entry name" value="THYN1-like_EVE"/>
</dbReference>
<dbReference type="PANTHER" id="PTHR14087">
    <property type="entry name" value="THYMOCYTE NUCLEAR PROTEIN 1"/>
    <property type="match status" value="1"/>
</dbReference>
<feature type="compositionally biased region" description="Polar residues" evidence="5">
    <location>
        <begin position="298"/>
        <end position="307"/>
    </location>
</feature>
<dbReference type="Proteomes" id="UP000053317">
    <property type="component" value="Unassembled WGS sequence"/>
</dbReference>
<dbReference type="Pfam" id="PF01878">
    <property type="entry name" value="EVE"/>
    <property type="match status" value="1"/>
</dbReference>
<evidence type="ECO:0000256" key="3">
    <source>
        <dbReference type="ARBA" id="ARBA00022553"/>
    </source>
</evidence>
<accession>A0A0G2G275</accession>
<dbReference type="InterPro" id="IPR019832">
    <property type="entry name" value="Mn/Fe_SOD_C"/>
</dbReference>
<dbReference type="InterPro" id="IPR052181">
    <property type="entry name" value="5hmC_binding"/>
</dbReference>
<sequence>MAAELMKTFPSPATQTRTLYSVPDLRFSQIFEEKGVGGFLSPQGYKFSWLQYQDTLLQNLNRLTVDTPDASLSPAELVIQSSRWAEKAATFNYASMAYNNQFFFDALHPNAPRPEEGKSKEDLLPKDLHADIANSFSSFQNLREEMLKTANAMFGPGFVWVVKEEEGGLMKVLSTYLAGSPLPEAHARRQPIDMNTYTTNVVSGQYLTVGEHNRRMSQVQNSAGTFGPHSRGAQTAPVRAPGLTKTLRPVLCVKVWEHGWLYDYGLGPRSKALYLERWWEAIDWEHVHMTAQGIQGPATLTATTSPNTSQTAATSSKSTRGRGRPRKSSTTTPEASVPARPGRPRKRSTPASESKQKRVKFDTIDANGKADGHVEIKNQPIEQEDDFEEDGSQYWLMKAEPESRIEKGKDVKFSIDDLRNCSEPEAWDGVRNPVARNNMRAMKQGDLAFFYHSNCKNPGIVGLMKIVQEHSVDESAFDKSHPYYDPKSSPDKPKWDVVHVEFVRKFPEQIDLSRLKSFAQPGGVLAKMQMLIQSRLSVSAVRPKEWNFIMGLVTEDSQGESRGSS</sequence>
<dbReference type="GO" id="GO:0004784">
    <property type="term" value="F:superoxide dismutase activity"/>
    <property type="evidence" value="ECO:0007669"/>
    <property type="project" value="InterPro"/>
</dbReference>
<gene>
    <name evidence="8" type="ORF">UCRPC4_g05196</name>
</gene>
<reference evidence="8 9" key="1">
    <citation type="submission" date="2015-05" db="EMBL/GenBank/DDBJ databases">
        <title>Distinctive expansion of gene families associated with plant cell wall degradation and secondary metabolism in the genomes of grapevine trunk pathogens.</title>
        <authorList>
            <person name="Lawrence D.P."/>
            <person name="Travadon R."/>
            <person name="Rolshausen P.E."/>
            <person name="Baumgartner K."/>
        </authorList>
    </citation>
    <scope>NUCLEOTIDE SEQUENCE [LARGE SCALE GENOMIC DNA]</scope>
    <source>
        <strain evidence="8">UCRPC4</strain>
    </source>
</reference>
<comment type="caution">
    <text evidence="8">The sequence shown here is derived from an EMBL/GenBank/DDBJ whole genome shotgun (WGS) entry which is preliminary data.</text>
</comment>
<evidence type="ECO:0000256" key="1">
    <source>
        <dbReference type="ARBA" id="ARBA00004123"/>
    </source>
</evidence>
<dbReference type="SUPFAM" id="SSF54719">
    <property type="entry name" value="Fe,Mn superoxide dismutase (SOD), C-terminal domain"/>
    <property type="match status" value="1"/>
</dbReference>
<dbReference type="InterPro" id="IPR036324">
    <property type="entry name" value="Mn/Fe_SOD_N_sf"/>
</dbReference>
<dbReference type="FunFam" id="3.10.590.10:FF:000003">
    <property type="entry name" value="Thymocyte nuclear protein 1"/>
    <property type="match status" value="1"/>
</dbReference>
<feature type="compositionally biased region" description="Low complexity" evidence="5">
    <location>
        <begin position="308"/>
        <end position="318"/>
    </location>
</feature>
<evidence type="ECO:0000259" key="6">
    <source>
        <dbReference type="Pfam" id="PF01878"/>
    </source>
</evidence>
<feature type="compositionally biased region" description="Basic and acidic residues" evidence="5">
    <location>
        <begin position="354"/>
        <end position="373"/>
    </location>
</feature>
<evidence type="ECO:0000256" key="2">
    <source>
        <dbReference type="ARBA" id="ARBA00014654"/>
    </source>
</evidence>
<dbReference type="InterPro" id="IPR036314">
    <property type="entry name" value="SOD_C_sf"/>
</dbReference>
<dbReference type="GO" id="GO:0005634">
    <property type="term" value="C:nucleus"/>
    <property type="evidence" value="ECO:0007669"/>
    <property type="project" value="UniProtKB-SubCell"/>
</dbReference>
<keyword evidence="9" id="KW-1185">Reference proteome</keyword>
<dbReference type="CDD" id="cd21133">
    <property type="entry name" value="EVE"/>
    <property type="match status" value="1"/>
</dbReference>
<dbReference type="Gene3D" id="3.55.40.20">
    <property type="entry name" value="Iron/manganese superoxide dismutase, C-terminal domain"/>
    <property type="match status" value="1"/>
</dbReference>
<comment type="subcellular location">
    <subcellularLocation>
        <location evidence="1">Nucleus</location>
    </subcellularLocation>
</comment>
<dbReference type="Pfam" id="PF02777">
    <property type="entry name" value="Sod_Fe_C"/>
    <property type="match status" value="2"/>
</dbReference>
<dbReference type="GO" id="GO:0046872">
    <property type="term" value="F:metal ion binding"/>
    <property type="evidence" value="ECO:0007669"/>
    <property type="project" value="InterPro"/>
</dbReference>
<protein>
    <recommendedName>
        <fullName evidence="2">Thymocyte nuclear protein 1</fullName>
    </recommendedName>
</protein>
<evidence type="ECO:0000256" key="5">
    <source>
        <dbReference type="SAM" id="MobiDB-lite"/>
    </source>
</evidence>
<evidence type="ECO:0000256" key="4">
    <source>
        <dbReference type="ARBA" id="ARBA00023242"/>
    </source>
</evidence>
<dbReference type="EMBL" id="LCWF01000133">
    <property type="protein sequence ID" value="KKY17993.1"/>
    <property type="molecule type" value="Genomic_DNA"/>
</dbReference>
<dbReference type="PANTHER" id="PTHR14087:SF7">
    <property type="entry name" value="THYMOCYTE NUCLEAR PROTEIN 1"/>
    <property type="match status" value="1"/>
</dbReference>
<proteinExistence type="predicted"/>
<dbReference type="Gene3D" id="3.10.590.10">
    <property type="entry name" value="ph1033 like domains"/>
    <property type="match status" value="1"/>
</dbReference>
<feature type="domain" description="Manganese/iron superoxide dismutase C-terminal" evidence="7">
    <location>
        <begin position="244"/>
        <end position="288"/>
    </location>
</feature>